<dbReference type="EMBL" id="SSTJ01000017">
    <property type="protein sequence ID" value="THG36357.1"/>
    <property type="molecule type" value="Genomic_DNA"/>
</dbReference>
<dbReference type="Proteomes" id="UP000308978">
    <property type="component" value="Unassembled WGS sequence"/>
</dbReference>
<evidence type="ECO:0000313" key="1">
    <source>
        <dbReference type="EMBL" id="THG36357.1"/>
    </source>
</evidence>
<organism evidence="1 2">
    <name type="scientific">Adlercreutzia caecimuris</name>
    <dbReference type="NCBI Taxonomy" id="671266"/>
    <lineage>
        <taxon>Bacteria</taxon>
        <taxon>Bacillati</taxon>
        <taxon>Actinomycetota</taxon>
        <taxon>Coriobacteriia</taxon>
        <taxon>Eggerthellales</taxon>
        <taxon>Eggerthellaceae</taxon>
        <taxon>Adlercreutzia</taxon>
    </lineage>
</organism>
<evidence type="ECO:0000313" key="2">
    <source>
        <dbReference type="Proteomes" id="UP000308978"/>
    </source>
</evidence>
<gene>
    <name evidence="1" type="ORF">E5986_10245</name>
</gene>
<proteinExistence type="predicted"/>
<sequence length="107" mass="11754">MIHGKTAQMKRRRRWRVALALVACVLAGALWFAWDSANMQAEAQSALSVRNAVMEAAMQCAAVEGAYPASLKYLEEHYGLIVNHSDYAVTYEAFASNVPPSVVVVPR</sequence>
<reference evidence="1 2" key="1">
    <citation type="submission" date="2019-04" db="EMBL/GenBank/DDBJ databases">
        <title>Microbes associate with the intestines of laboratory mice.</title>
        <authorList>
            <person name="Navarre W."/>
            <person name="Wong E."/>
            <person name="Huang K.C."/>
            <person name="Tropini C."/>
            <person name="Ng K."/>
            <person name="Yu B."/>
        </authorList>
    </citation>
    <scope>NUCLEOTIDE SEQUENCE [LARGE SCALE GENOMIC DNA]</scope>
    <source>
        <strain evidence="1 2">NM80_B27</strain>
    </source>
</reference>
<comment type="caution">
    <text evidence="1">The sequence shown here is derived from an EMBL/GenBank/DDBJ whole genome shotgun (WGS) entry which is preliminary data.</text>
</comment>
<dbReference type="AlphaFoldDB" id="A0A4V3WUL8"/>
<name>A0A4V3WUL8_9ACTN</name>
<accession>A0A4V3WUL8</accession>
<protein>
    <submittedName>
        <fullName evidence="1">Uncharacterized protein</fullName>
    </submittedName>
</protein>